<accession>A0A0B5KBQ1</accession>
<evidence type="ECO:0000256" key="1">
    <source>
        <dbReference type="ARBA" id="ARBA00003681"/>
    </source>
</evidence>
<evidence type="ECO:0000256" key="5">
    <source>
        <dbReference type="ARBA" id="ARBA00022683"/>
    </source>
</evidence>
<evidence type="ECO:0000256" key="4">
    <source>
        <dbReference type="ARBA" id="ARBA00022490"/>
    </source>
</evidence>
<dbReference type="GO" id="GO:0005737">
    <property type="term" value="C:cytoplasm"/>
    <property type="evidence" value="ECO:0007669"/>
    <property type="project" value="UniProtKB-SubCell"/>
</dbReference>
<dbReference type="PANTHER" id="PTHR33705:SF2">
    <property type="entry name" value="PHOSPHOCARRIER PROTEIN NPR"/>
    <property type="match status" value="1"/>
</dbReference>
<dbReference type="PROSITE" id="PS51350">
    <property type="entry name" value="PTS_HPR_DOM"/>
    <property type="match status" value="1"/>
</dbReference>
<dbReference type="InterPro" id="IPR050399">
    <property type="entry name" value="HPr"/>
</dbReference>
<protein>
    <recommendedName>
        <fullName evidence="3">Phosphocarrier protein HPr</fullName>
    </recommendedName>
</protein>
<dbReference type="EMBL" id="KF831414">
    <property type="protein sequence ID" value="AJG37919.1"/>
    <property type="molecule type" value="Genomic_DNA"/>
</dbReference>
<comment type="function">
    <text evidence="1">General (non sugar-specific) component of the phosphoenolpyruvate-dependent sugar phosphotransferase system (sugar PTS). This major carbohydrate active-transport system catalyzes the phosphorylation of incoming sugar substrates concomitantly with their translocation across the cell membrane. The phosphoryl group from phosphoenolpyruvate (PEP) is transferred to the phosphoryl carrier protein HPr by enzyme I. Phospho-HPr then transfers it to the PTS EIIA domain.</text>
</comment>
<keyword evidence="5" id="KW-0598">Phosphotransferase system</keyword>
<evidence type="ECO:0000256" key="2">
    <source>
        <dbReference type="ARBA" id="ARBA00004496"/>
    </source>
</evidence>
<name>A0A0B5KBQ1_9FIRM</name>
<dbReference type="InterPro" id="IPR035895">
    <property type="entry name" value="HPr-like_sf"/>
</dbReference>
<reference evidence="7" key="1">
    <citation type="journal article" date="2015" name="Environ. Microbiol.">
        <title>Pressure adaptation is linked to thermal adaptation in salt-saturated marine habitats.</title>
        <authorList>
            <consortium name="The MAMBA Consortium"/>
            <person name="Alcaide M."/>
            <person name="Stogios P.J."/>
            <person name="Lafraya A."/>
            <person name="Tchigvintsev A."/>
            <person name="Flick R."/>
            <person name="Bargiela R."/>
            <person name="Chernikova T.N."/>
            <person name="Reva O.N."/>
            <person name="Hai T."/>
            <person name="Leggewie C.C."/>
            <person name="Katzke N."/>
            <person name="La Cono V."/>
            <person name="Matesanz R."/>
            <person name="Jebbar M."/>
            <person name="Jaeger K.E."/>
            <person name="Yakimov M.M."/>
            <person name="Yakunin A.F."/>
            <person name="Golyshin P.N."/>
            <person name="Golyshina O.V."/>
            <person name="Savchenko A."/>
            <person name="Ferrer M."/>
        </authorList>
    </citation>
    <scope>NUCLEOTIDE SEQUENCE</scope>
</reference>
<evidence type="ECO:0000259" key="6">
    <source>
        <dbReference type="PROSITE" id="PS51350"/>
    </source>
</evidence>
<evidence type="ECO:0000256" key="3">
    <source>
        <dbReference type="ARBA" id="ARBA00020422"/>
    </source>
</evidence>
<dbReference type="AlphaFoldDB" id="A0A0B5KBQ1"/>
<dbReference type="CDD" id="cd00367">
    <property type="entry name" value="PTS-HPr_like"/>
    <property type="match status" value="1"/>
</dbReference>
<dbReference type="InterPro" id="IPR000032">
    <property type="entry name" value="HPr-like"/>
</dbReference>
<feature type="domain" description="HPr" evidence="6">
    <location>
        <begin position="1"/>
        <end position="86"/>
    </location>
</feature>
<dbReference type="PROSITE" id="PS00369">
    <property type="entry name" value="PTS_HPR_HIS"/>
    <property type="match status" value="1"/>
</dbReference>
<sequence>MEKEFYITNEQGVHARPATLLVGRANHYKCDINITFEGNTVDLKSIMGVLSLGISQGSTIVIETVGVDEEEAMNGLTKMINELNNQ</sequence>
<dbReference type="PRINTS" id="PR00107">
    <property type="entry name" value="PHOSPHOCPHPR"/>
</dbReference>
<dbReference type="SUPFAM" id="SSF55594">
    <property type="entry name" value="HPr-like"/>
    <property type="match status" value="1"/>
</dbReference>
<dbReference type="NCBIfam" id="TIGR01003">
    <property type="entry name" value="PTS_HPr_family"/>
    <property type="match status" value="1"/>
</dbReference>
<proteinExistence type="predicted"/>
<dbReference type="InterPro" id="IPR001020">
    <property type="entry name" value="PTS_HPr_His_P_site"/>
</dbReference>
<evidence type="ECO:0000313" key="7">
    <source>
        <dbReference type="EMBL" id="AJG37919.1"/>
    </source>
</evidence>
<dbReference type="GO" id="GO:0009401">
    <property type="term" value="P:phosphoenolpyruvate-dependent sugar phosphotransferase system"/>
    <property type="evidence" value="ECO:0007669"/>
    <property type="project" value="UniProtKB-KW"/>
</dbReference>
<organism evidence="7">
    <name type="scientific">Firmicutes bacterium enrichment culture clone fosmid MGS-M1</name>
    <dbReference type="NCBI Taxonomy" id="1549348"/>
    <lineage>
        <taxon>Bacteria</taxon>
        <taxon>Bacillati</taxon>
        <taxon>Bacillota</taxon>
        <taxon>environmental samples</taxon>
    </lineage>
</organism>
<comment type="subcellular location">
    <subcellularLocation>
        <location evidence="2">Cytoplasm</location>
    </subcellularLocation>
</comment>
<dbReference type="Pfam" id="PF00381">
    <property type="entry name" value="PTS-HPr"/>
    <property type="match status" value="1"/>
</dbReference>
<dbReference type="Gene3D" id="3.30.1340.10">
    <property type="entry name" value="HPr-like"/>
    <property type="match status" value="1"/>
</dbReference>
<dbReference type="PANTHER" id="PTHR33705">
    <property type="entry name" value="PHOSPHOCARRIER PROTEIN HPR"/>
    <property type="match status" value="1"/>
</dbReference>
<keyword evidence="4" id="KW-0963">Cytoplasm</keyword>